<name>J3N1W5_ORYBR</name>
<dbReference type="EnsemblPlants" id="OB10G15130.1">
    <property type="protein sequence ID" value="OB10G15130.1"/>
    <property type="gene ID" value="OB10G15130"/>
</dbReference>
<dbReference type="Gramene" id="OB10G15130.1">
    <property type="protein sequence ID" value="OB10G15130.1"/>
    <property type="gene ID" value="OB10G15130"/>
</dbReference>
<evidence type="ECO:0000313" key="2">
    <source>
        <dbReference type="EnsemblPlants" id="OB10G15130.1"/>
    </source>
</evidence>
<evidence type="ECO:0000313" key="3">
    <source>
        <dbReference type="Proteomes" id="UP000006038"/>
    </source>
</evidence>
<dbReference type="HOGENOM" id="CLU_170639_3_0_1"/>
<dbReference type="OMA" id="KEYCKAN"/>
<dbReference type="Proteomes" id="UP000006038">
    <property type="component" value="Chromosome 10"/>
</dbReference>
<proteinExistence type="predicted"/>
<protein>
    <recommendedName>
        <fullName evidence="4">Knottin scorpion toxin-like domain-containing protein</fullName>
    </recommendedName>
</protein>
<organism evidence="2">
    <name type="scientific">Oryza brachyantha</name>
    <name type="common">malo sina</name>
    <dbReference type="NCBI Taxonomy" id="4533"/>
    <lineage>
        <taxon>Eukaryota</taxon>
        <taxon>Viridiplantae</taxon>
        <taxon>Streptophyta</taxon>
        <taxon>Embryophyta</taxon>
        <taxon>Tracheophyta</taxon>
        <taxon>Spermatophyta</taxon>
        <taxon>Magnoliopsida</taxon>
        <taxon>Liliopsida</taxon>
        <taxon>Poales</taxon>
        <taxon>Poaceae</taxon>
        <taxon>BOP clade</taxon>
        <taxon>Oryzoideae</taxon>
        <taxon>Oryzeae</taxon>
        <taxon>Oryzinae</taxon>
        <taxon>Oryza</taxon>
    </lineage>
</organism>
<keyword evidence="1" id="KW-0732">Signal</keyword>
<evidence type="ECO:0000256" key="1">
    <source>
        <dbReference type="SAM" id="SignalP"/>
    </source>
</evidence>
<keyword evidence="3" id="KW-1185">Reference proteome</keyword>
<feature type="signal peptide" evidence="1">
    <location>
        <begin position="1"/>
        <end position="23"/>
    </location>
</feature>
<dbReference type="AlphaFoldDB" id="J3N1W5"/>
<reference evidence="2" key="2">
    <citation type="submission" date="2013-04" db="UniProtKB">
        <authorList>
            <consortium name="EnsemblPlants"/>
        </authorList>
    </citation>
    <scope>IDENTIFICATION</scope>
</reference>
<accession>J3N1W5</accession>
<evidence type="ECO:0008006" key="4">
    <source>
        <dbReference type="Google" id="ProtNLM"/>
    </source>
</evidence>
<reference evidence="2" key="1">
    <citation type="journal article" date="2013" name="Nat. Commun.">
        <title>Whole-genome sequencing of Oryza brachyantha reveals mechanisms underlying Oryza genome evolution.</title>
        <authorList>
            <person name="Chen J."/>
            <person name="Huang Q."/>
            <person name="Gao D."/>
            <person name="Wang J."/>
            <person name="Lang Y."/>
            <person name="Liu T."/>
            <person name="Li B."/>
            <person name="Bai Z."/>
            <person name="Luis Goicoechea J."/>
            <person name="Liang C."/>
            <person name="Chen C."/>
            <person name="Zhang W."/>
            <person name="Sun S."/>
            <person name="Liao Y."/>
            <person name="Zhang X."/>
            <person name="Yang L."/>
            <person name="Song C."/>
            <person name="Wang M."/>
            <person name="Shi J."/>
            <person name="Liu G."/>
            <person name="Liu J."/>
            <person name="Zhou H."/>
            <person name="Zhou W."/>
            <person name="Yu Q."/>
            <person name="An N."/>
            <person name="Chen Y."/>
            <person name="Cai Q."/>
            <person name="Wang B."/>
            <person name="Liu B."/>
            <person name="Min J."/>
            <person name="Huang Y."/>
            <person name="Wu H."/>
            <person name="Li Z."/>
            <person name="Zhang Y."/>
            <person name="Yin Y."/>
            <person name="Song W."/>
            <person name="Jiang J."/>
            <person name="Jackson S.A."/>
            <person name="Wing R.A."/>
            <person name="Wang J."/>
            <person name="Chen M."/>
        </authorList>
    </citation>
    <scope>NUCLEOTIDE SEQUENCE [LARGE SCALE GENOMIC DNA]</scope>
    <source>
        <strain evidence="2">cv. IRGC 101232</strain>
    </source>
</reference>
<sequence>MDGKHHTLCFLLALLFVANASFAAGECWETTSSSPICVKFLCKVTCWIGGKATNGRVVEATCTGSVIKSECYCRYCDDK</sequence>
<feature type="chain" id="PRO_5003775448" description="Knottin scorpion toxin-like domain-containing protein" evidence="1">
    <location>
        <begin position="24"/>
        <end position="79"/>
    </location>
</feature>